<proteinExistence type="predicted"/>
<dbReference type="InterPro" id="IPR029044">
    <property type="entry name" value="Nucleotide-diphossugar_trans"/>
</dbReference>
<dbReference type="Pfam" id="PF00483">
    <property type="entry name" value="NTP_transferase"/>
    <property type="match status" value="1"/>
</dbReference>
<dbReference type="CDD" id="cd04181">
    <property type="entry name" value="NTP_transferase"/>
    <property type="match status" value="1"/>
</dbReference>
<evidence type="ECO:0000259" key="1">
    <source>
        <dbReference type="Pfam" id="PF00483"/>
    </source>
</evidence>
<name>A0A7J3SLW4_9CREN</name>
<evidence type="ECO:0000313" key="2">
    <source>
        <dbReference type="EMBL" id="HGZ60611.1"/>
    </source>
</evidence>
<reference evidence="2" key="1">
    <citation type="journal article" date="2020" name="mSystems">
        <title>Genome- and Community-Level Interaction Insights into Carbon Utilization and Element Cycling Functions of Hydrothermarchaeota in Hydrothermal Sediment.</title>
        <authorList>
            <person name="Zhou Z."/>
            <person name="Liu Y."/>
            <person name="Xu W."/>
            <person name="Pan J."/>
            <person name="Luo Z.H."/>
            <person name="Li M."/>
        </authorList>
    </citation>
    <scope>NUCLEOTIDE SEQUENCE [LARGE SCALE GENOMIC DNA]</scope>
    <source>
        <strain evidence="2">SpSt-885</strain>
    </source>
</reference>
<gene>
    <name evidence="2" type="ORF">ENW83_05365</name>
</gene>
<keyword evidence="2" id="KW-0808">Transferase</keyword>
<comment type="caution">
    <text evidence="2">The sequence shown here is derived from an EMBL/GenBank/DDBJ whole genome shotgun (WGS) entry which is preliminary data.</text>
</comment>
<dbReference type="EMBL" id="DTLS01000155">
    <property type="protein sequence ID" value="HGZ60611.1"/>
    <property type="molecule type" value="Genomic_DNA"/>
</dbReference>
<protein>
    <submittedName>
        <fullName evidence="2">Nucleotidyltransferase family protein</fullName>
    </submittedName>
</protein>
<dbReference type="PANTHER" id="PTHR22572">
    <property type="entry name" value="SUGAR-1-PHOSPHATE GUANYL TRANSFERASE"/>
    <property type="match status" value="1"/>
</dbReference>
<dbReference type="InterPro" id="IPR005835">
    <property type="entry name" value="NTP_transferase_dom"/>
</dbReference>
<feature type="domain" description="Nucleotidyl transferase" evidence="1">
    <location>
        <begin position="3"/>
        <end position="225"/>
    </location>
</feature>
<accession>A0A7J3SLW4</accession>
<sequence>MIALILAGGLGKRLRPYTDKIPKPMINVGGKPILEWQVEWLKKYDFRDFIFLIGHLGEEIERYFGNGSKWGVHILYSKEEEPLGTAGAVKKAEELITEEEFLLINGDIITNLNPLILSKELTQGIAGVLALVPLKSPYGIVDLSEDGFILKFREKPLINDYWINAGVLLFKTDVLKYFPTRGNYETDVLPILAEERKLKGYGYTGVYWKSIDSHKDLEEANEALKSGELAFR</sequence>
<organism evidence="2">
    <name type="scientific">Fervidicoccus fontis</name>
    <dbReference type="NCBI Taxonomy" id="683846"/>
    <lineage>
        <taxon>Archaea</taxon>
        <taxon>Thermoproteota</taxon>
        <taxon>Thermoprotei</taxon>
        <taxon>Fervidicoccales</taxon>
        <taxon>Fervidicoccaceae</taxon>
        <taxon>Fervidicoccus</taxon>
    </lineage>
</organism>
<dbReference type="GO" id="GO:0016740">
    <property type="term" value="F:transferase activity"/>
    <property type="evidence" value="ECO:0007669"/>
    <property type="project" value="UniProtKB-KW"/>
</dbReference>
<dbReference type="Gene3D" id="3.90.550.10">
    <property type="entry name" value="Spore Coat Polysaccharide Biosynthesis Protein SpsA, Chain A"/>
    <property type="match status" value="1"/>
</dbReference>
<dbReference type="InterPro" id="IPR050486">
    <property type="entry name" value="Mannose-1P_guanyltransferase"/>
</dbReference>
<dbReference type="AlphaFoldDB" id="A0A7J3SLW4"/>
<dbReference type="SUPFAM" id="SSF53448">
    <property type="entry name" value="Nucleotide-diphospho-sugar transferases"/>
    <property type="match status" value="1"/>
</dbReference>